<dbReference type="Gene3D" id="1.10.260.40">
    <property type="entry name" value="lambda repressor-like DNA-binding domains"/>
    <property type="match status" value="1"/>
</dbReference>
<evidence type="ECO:0000313" key="4">
    <source>
        <dbReference type="Proteomes" id="UP000269352"/>
    </source>
</evidence>
<feature type="domain" description="HTH cro/C1-type" evidence="2">
    <location>
        <begin position="4"/>
        <end position="55"/>
    </location>
</feature>
<keyword evidence="4" id="KW-1185">Reference proteome</keyword>
<dbReference type="AlphaFoldDB" id="A0A388TEQ9"/>
<dbReference type="Proteomes" id="UP000269352">
    <property type="component" value="Unassembled WGS sequence"/>
</dbReference>
<keyword evidence="1" id="KW-0175">Coiled coil</keyword>
<gene>
    <name evidence="3" type="ORF">NO1_1635</name>
</gene>
<evidence type="ECO:0000256" key="1">
    <source>
        <dbReference type="SAM" id="Coils"/>
    </source>
</evidence>
<dbReference type="EMBL" id="BGZN01000048">
    <property type="protein sequence ID" value="GBR74467.1"/>
    <property type="molecule type" value="Genomic_DNA"/>
</dbReference>
<dbReference type="CDD" id="cd00093">
    <property type="entry name" value="HTH_XRE"/>
    <property type="match status" value="1"/>
</dbReference>
<reference evidence="3 4" key="1">
    <citation type="journal article" date="2019" name="ISME J.">
        <title>Genome analyses of uncultured TG2/ZB3 bacteria in 'Margulisbacteria' specifically attached to ectosymbiotic spirochetes of protists in the termite gut.</title>
        <authorList>
            <person name="Utami Y.D."/>
            <person name="Kuwahara H."/>
            <person name="Igai K."/>
            <person name="Murakami T."/>
            <person name="Sugaya K."/>
            <person name="Morikawa T."/>
            <person name="Nagura Y."/>
            <person name="Yuki M."/>
            <person name="Deevong P."/>
            <person name="Inoue T."/>
            <person name="Kihara K."/>
            <person name="Lo N."/>
            <person name="Yamada A."/>
            <person name="Ohkuma M."/>
            <person name="Hongoh Y."/>
        </authorList>
    </citation>
    <scope>NUCLEOTIDE SEQUENCE [LARGE SCALE GENOMIC DNA]</scope>
    <source>
        <strain evidence="3">NkOx7-01</strain>
    </source>
</reference>
<organism evidence="3 4">
    <name type="scientific">Termititenax aidoneus</name>
    <dbReference type="NCBI Taxonomy" id="2218524"/>
    <lineage>
        <taxon>Bacteria</taxon>
        <taxon>Bacillati</taxon>
        <taxon>Candidatus Margulisiibacteriota</taxon>
        <taxon>Candidatus Termititenacia</taxon>
        <taxon>Candidatus Termititenacales</taxon>
        <taxon>Candidatus Termititenacaceae</taxon>
        <taxon>Candidatus Termititenax</taxon>
    </lineage>
</organism>
<evidence type="ECO:0000313" key="3">
    <source>
        <dbReference type="EMBL" id="GBR74467.1"/>
    </source>
</evidence>
<sequence>QRQFVEKINEQLKELGLKLISQSDLSNIETGKIPTISEELALVLNDLFSVNLGTLEATGSVRTTASQQNYTETPEDQIIGQRFTQLREKQGLAIIELARLLKISSWFINDIEKGIRRHAKNYQKIFDAVQENQELQWDIEWILTGQKVTPEIPQAAQVETPSSAETFNLVVPGPQTSSVEMQVVEEEIDKLTRELLKERTQNRILQLNVQEALAEKEALERKLASLQAESEKLKTSNQELSSENQILLQQIASLETEKKALQDKYVELENWEKRFKELLQARP</sequence>
<dbReference type="SUPFAM" id="SSF47413">
    <property type="entry name" value="lambda repressor-like DNA-binding domains"/>
    <property type="match status" value="1"/>
</dbReference>
<feature type="domain" description="HTH cro/C1-type" evidence="2">
    <location>
        <begin position="82"/>
        <end position="142"/>
    </location>
</feature>
<feature type="non-terminal residue" evidence="3">
    <location>
        <position position="1"/>
    </location>
</feature>
<proteinExistence type="predicted"/>
<comment type="caution">
    <text evidence="3">The sequence shown here is derived from an EMBL/GenBank/DDBJ whole genome shotgun (WGS) entry which is preliminary data.</text>
</comment>
<dbReference type="SMART" id="SM00530">
    <property type="entry name" value="HTH_XRE"/>
    <property type="match status" value="2"/>
</dbReference>
<name>A0A388TEQ9_TERA1</name>
<dbReference type="GO" id="GO:0003677">
    <property type="term" value="F:DNA binding"/>
    <property type="evidence" value="ECO:0007669"/>
    <property type="project" value="InterPro"/>
</dbReference>
<dbReference type="InterPro" id="IPR001387">
    <property type="entry name" value="Cro/C1-type_HTH"/>
</dbReference>
<dbReference type="InterPro" id="IPR010982">
    <property type="entry name" value="Lambda_DNA-bd_dom_sf"/>
</dbReference>
<feature type="coiled-coil region" evidence="1">
    <location>
        <begin position="181"/>
        <end position="281"/>
    </location>
</feature>
<accession>A0A388TEQ9</accession>
<evidence type="ECO:0000259" key="2">
    <source>
        <dbReference type="SMART" id="SM00530"/>
    </source>
</evidence>
<protein>
    <recommendedName>
        <fullName evidence="2">HTH cro/C1-type domain-containing protein</fullName>
    </recommendedName>
</protein>